<name>A0ABR7NGL4_9FIRM</name>
<dbReference type="EMBL" id="JACRTB010000003">
    <property type="protein sequence ID" value="MBC8575335.1"/>
    <property type="molecule type" value="Genomic_DNA"/>
</dbReference>
<dbReference type="InterPro" id="IPR003719">
    <property type="entry name" value="Phenazine_PhzF-like"/>
</dbReference>
<dbReference type="PANTHER" id="PTHR13774:SF17">
    <property type="entry name" value="PHENAZINE BIOSYNTHESIS-LIKE DOMAIN-CONTAINING PROTEIN"/>
    <property type="match status" value="1"/>
</dbReference>
<reference evidence="3 4" key="1">
    <citation type="submission" date="2020-08" db="EMBL/GenBank/DDBJ databases">
        <title>Genome public.</title>
        <authorList>
            <person name="Liu C."/>
            <person name="Sun Q."/>
        </authorList>
    </citation>
    <scope>NUCLEOTIDE SEQUENCE [LARGE SCALE GENOMIC DNA]</scope>
    <source>
        <strain evidence="3 4">BX1</strain>
    </source>
</reference>
<dbReference type="SUPFAM" id="SSF54506">
    <property type="entry name" value="Diaminopimelate epimerase-like"/>
    <property type="match status" value="1"/>
</dbReference>
<organism evidence="3 4">
    <name type="scientific">Yanshouia hominis</name>
    <dbReference type="NCBI Taxonomy" id="2763673"/>
    <lineage>
        <taxon>Bacteria</taxon>
        <taxon>Bacillati</taxon>
        <taxon>Bacillota</taxon>
        <taxon>Clostridia</taxon>
        <taxon>Eubacteriales</taxon>
        <taxon>Oscillospiraceae</taxon>
        <taxon>Yanshouia</taxon>
    </lineage>
</organism>
<dbReference type="Gene3D" id="3.10.310.10">
    <property type="entry name" value="Diaminopimelate Epimerase, Chain A, domain 1"/>
    <property type="match status" value="2"/>
</dbReference>
<gene>
    <name evidence="3" type="ORF">H8717_02765</name>
</gene>
<evidence type="ECO:0000256" key="2">
    <source>
        <dbReference type="ARBA" id="ARBA00023235"/>
    </source>
</evidence>
<evidence type="ECO:0000313" key="4">
    <source>
        <dbReference type="Proteomes" id="UP000658131"/>
    </source>
</evidence>
<dbReference type="PIRSF" id="PIRSF016184">
    <property type="entry name" value="PhzC_PhzF"/>
    <property type="match status" value="1"/>
</dbReference>
<comment type="caution">
    <text evidence="3">The sequence shown here is derived from an EMBL/GenBank/DDBJ whole genome shotgun (WGS) entry which is preliminary data.</text>
</comment>
<dbReference type="Proteomes" id="UP000658131">
    <property type="component" value="Unassembled WGS sequence"/>
</dbReference>
<proteinExistence type="inferred from homology"/>
<dbReference type="Pfam" id="PF02567">
    <property type="entry name" value="PhzC-PhzF"/>
    <property type="match status" value="1"/>
</dbReference>
<keyword evidence="2 3" id="KW-0413">Isomerase</keyword>
<dbReference type="RefSeq" id="WP_262398979.1">
    <property type="nucleotide sequence ID" value="NZ_JACRTB010000003.1"/>
</dbReference>
<protein>
    <submittedName>
        <fullName evidence="3">PhzF family phenazine biosynthesis isomerase</fullName>
    </submittedName>
</protein>
<comment type="similarity">
    <text evidence="1">Belongs to the PhzF family.</text>
</comment>
<accession>A0ABR7NGL4</accession>
<keyword evidence="4" id="KW-1185">Reference proteome</keyword>
<sequence length="296" mass="31659">MSQIEFFHYEAFTDTPGMGNPAGIVFDTKGMLTEEEMQRIAAAVGFSETAFVLPSGRAECSLRLRFFAPGSEMPLCGHGTVAAVSALAARDGLRGNRRLVAETQAGALPVDWLGETREVVMKQNDARFLPFSGNTGALLRTVGLTEADLDARYPAVYGSTGSWTLILPLKDLQACARCTPHNALFPSVLTEFPAASVHPVVLDVTRSGRSMHGRHFSGACAGTVEDPVTGTASGVMGAYYLRYIEPSLAHADLLIEQGQEIGRDGVVRVWASRERDVISVSIGGRAVCCGSRTVSY</sequence>
<evidence type="ECO:0000256" key="1">
    <source>
        <dbReference type="ARBA" id="ARBA00008270"/>
    </source>
</evidence>
<dbReference type="NCBIfam" id="TIGR00654">
    <property type="entry name" value="PhzF_family"/>
    <property type="match status" value="1"/>
</dbReference>
<dbReference type="PANTHER" id="PTHR13774">
    <property type="entry name" value="PHENAZINE BIOSYNTHESIS PROTEIN"/>
    <property type="match status" value="1"/>
</dbReference>
<dbReference type="GO" id="GO:0016853">
    <property type="term" value="F:isomerase activity"/>
    <property type="evidence" value="ECO:0007669"/>
    <property type="project" value="UniProtKB-KW"/>
</dbReference>
<evidence type="ECO:0000313" key="3">
    <source>
        <dbReference type="EMBL" id="MBC8575335.1"/>
    </source>
</evidence>